<dbReference type="Proteomes" id="UP001501563">
    <property type="component" value="Unassembled WGS sequence"/>
</dbReference>
<name>A0ABP7LMM9_9ACTN</name>
<protein>
    <recommendedName>
        <fullName evidence="3">Acetyltransferase</fullName>
    </recommendedName>
</protein>
<sequence>MRVDLSIRVEDALTEMPPEGRQEILETIAAVLVRRDAWPRPGGWEAARSFAPRSWMAFSAYLDGIDVGYVG</sequence>
<proteinExistence type="predicted"/>
<evidence type="ECO:0008006" key="3">
    <source>
        <dbReference type="Google" id="ProtNLM"/>
    </source>
</evidence>
<gene>
    <name evidence="1" type="ORF">GCM10022207_84420</name>
</gene>
<comment type="caution">
    <text evidence="1">The sequence shown here is derived from an EMBL/GenBank/DDBJ whole genome shotgun (WGS) entry which is preliminary data.</text>
</comment>
<evidence type="ECO:0000313" key="1">
    <source>
        <dbReference type="EMBL" id="GAA3902454.1"/>
    </source>
</evidence>
<keyword evidence="2" id="KW-1185">Reference proteome</keyword>
<organism evidence="1 2">
    <name type="scientific">Streptomyces lannensis</name>
    <dbReference type="NCBI Taxonomy" id="766498"/>
    <lineage>
        <taxon>Bacteria</taxon>
        <taxon>Bacillati</taxon>
        <taxon>Actinomycetota</taxon>
        <taxon>Actinomycetes</taxon>
        <taxon>Kitasatosporales</taxon>
        <taxon>Streptomycetaceae</taxon>
        <taxon>Streptomyces</taxon>
    </lineage>
</organism>
<reference evidence="2" key="1">
    <citation type="journal article" date="2019" name="Int. J. Syst. Evol. Microbiol.">
        <title>The Global Catalogue of Microorganisms (GCM) 10K type strain sequencing project: providing services to taxonomists for standard genome sequencing and annotation.</title>
        <authorList>
            <consortium name="The Broad Institute Genomics Platform"/>
            <consortium name="The Broad Institute Genome Sequencing Center for Infectious Disease"/>
            <person name="Wu L."/>
            <person name="Ma J."/>
        </authorList>
    </citation>
    <scope>NUCLEOTIDE SEQUENCE [LARGE SCALE GENOMIC DNA]</scope>
    <source>
        <strain evidence="2">JCM 16578</strain>
    </source>
</reference>
<dbReference type="EMBL" id="BAAAZA010000050">
    <property type="protein sequence ID" value="GAA3902454.1"/>
    <property type="molecule type" value="Genomic_DNA"/>
</dbReference>
<accession>A0ABP7LMM9</accession>
<evidence type="ECO:0000313" key="2">
    <source>
        <dbReference type="Proteomes" id="UP001501563"/>
    </source>
</evidence>